<reference evidence="4 5" key="1">
    <citation type="submission" date="2019-08" db="EMBL/GenBank/DDBJ databases">
        <authorList>
            <person name="Shi S."/>
        </authorList>
    </citation>
    <scope>NUCLEOTIDE SEQUENCE [LARGE SCALE GENOMIC DNA]</scope>
    <source>
        <strain evidence="4 5">GY10130</strain>
    </source>
</reference>
<feature type="signal peptide" evidence="1">
    <location>
        <begin position="1"/>
        <end position="18"/>
    </location>
</feature>
<evidence type="ECO:0000313" key="5">
    <source>
        <dbReference type="Proteomes" id="UP000321926"/>
    </source>
</evidence>
<feature type="domain" description="DUF5060" evidence="3">
    <location>
        <begin position="315"/>
        <end position="346"/>
    </location>
</feature>
<dbReference type="RefSeq" id="WP_147923536.1">
    <property type="nucleotide sequence ID" value="NZ_VRTY01000101.1"/>
</dbReference>
<dbReference type="Proteomes" id="UP000321926">
    <property type="component" value="Unassembled WGS sequence"/>
</dbReference>
<dbReference type="AlphaFoldDB" id="A0A5C8J488"/>
<dbReference type="SUPFAM" id="SSF53590">
    <property type="entry name" value="Nucleoside hydrolase"/>
    <property type="match status" value="1"/>
</dbReference>
<dbReference type="GO" id="GO:0016799">
    <property type="term" value="F:hydrolase activity, hydrolyzing N-glycosyl compounds"/>
    <property type="evidence" value="ECO:0007669"/>
    <property type="project" value="InterPro"/>
</dbReference>
<accession>A0A5C8J488</accession>
<evidence type="ECO:0000259" key="2">
    <source>
        <dbReference type="Pfam" id="PF07632"/>
    </source>
</evidence>
<feature type="chain" id="PRO_5022972010" evidence="1">
    <location>
        <begin position="19"/>
        <end position="420"/>
    </location>
</feature>
<dbReference type="InterPro" id="IPR036452">
    <property type="entry name" value="Ribo_hydro-like"/>
</dbReference>
<feature type="domain" description="Cellulose-binding Sde182 nucleoside hydrolase-like" evidence="2">
    <location>
        <begin position="24"/>
        <end position="264"/>
    </location>
</feature>
<protein>
    <submittedName>
        <fullName evidence="4">DUF1593 domain-containing protein</fullName>
    </submittedName>
</protein>
<dbReference type="Gene3D" id="2.60.40.10">
    <property type="entry name" value="Immunoglobulins"/>
    <property type="match status" value="1"/>
</dbReference>
<dbReference type="OrthoDB" id="253051at2"/>
<gene>
    <name evidence="4" type="ORF">FVR03_19950</name>
</gene>
<evidence type="ECO:0000256" key="1">
    <source>
        <dbReference type="SAM" id="SignalP"/>
    </source>
</evidence>
<dbReference type="Pfam" id="PF07632">
    <property type="entry name" value="Sde182_NH-like"/>
    <property type="match status" value="1"/>
</dbReference>
<sequence>MIKALNLLLLLFALPVLGQKTKPRVIVSTDIGGTDDDDFQSMIHYLMYADKFQTEGLISSPYGDGRTADIIRIIDLYETDYPKLKAKDFPEASALRAVVKQGATERAPSKGWSTPSEGSEWIIECAKRKSKQPLWVLVWGGIEDVAQALHDAPEIAPKLRVYWIGGPNKKWGADAYQYLVSHFPDLWIIENNATYRGWFQNYETGKIFDNSAYFEKHIKGHGAMGNDFGNYYKGVIKMGDTPSVAYLLHGNPEKPQEPSWGGSFVPLRHSSRREFTRATTLADNIPVFGLMEWVLKGPDTGPGHEEPCLWLEVSGQKFEGYYEGKGQYRVRFVPKSIGQWSYRISSHIKELDGQQGQFTSTDPLPGTRHPQDFGPLKGWLTDSPAPDLYVGEHQGAKTVNQWQQEFLADWAKRWVWLQEK</sequence>
<dbReference type="InterPro" id="IPR011483">
    <property type="entry name" value="Sde182_NH-like"/>
</dbReference>
<organism evidence="4 5">
    <name type="scientific">Pontibacter qinzhouensis</name>
    <dbReference type="NCBI Taxonomy" id="2603253"/>
    <lineage>
        <taxon>Bacteria</taxon>
        <taxon>Pseudomonadati</taxon>
        <taxon>Bacteroidota</taxon>
        <taxon>Cytophagia</taxon>
        <taxon>Cytophagales</taxon>
        <taxon>Hymenobacteraceae</taxon>
        <taxon>Pontibacter</taxon>
    </lineage>
</organism>
<dbReference type="InterPro" id="IPR013783">
    <property type="entry name" value="Ig-like_fold"/>
</dbReference>
<dbReference type="Gene3D" id="3.90.245.10">
    <property type="entry name" value="Ribonucleoside hydrolase-like"/>
    <property type="match status" value="1"/>
</dbReference>
<dbReference type="Pfam" id="PF16586">
    <property type="entry name" value="DUF5060"/>
    <property type="match status" value="1"/>
</dbReference>
<comment type="caution">
    <text evidence="4">The sequence shown here is derived from an EMBL/GenBank/DDBJ whole genome shotgun (WGS) entry which is preliminary data.</text>
</comment>
<name>A0A5C8J488_9BACT</name>
<keyword evidence="1" id="KW-0732">Signal</keyword>
<dbReference type="InterPro" id="IPR032260">
    <property type="entry name" value="DUF5060"/>
</dbReference>
<evidence type="ECO:0000259" key="3">
    <source>
        <dbReference type="Pfam" id="PF16586"/>
    </source>
</evidence>
<proteinExistence type="predicted"/>
<dbReference type="EMBL" id="VRTY01000101">
    <property type="protein sequence ID" value="TXK31158.1"/>
    <property type="molecule type" value="Genomic_DNA"/>
</dbReference>
<evidence type="ECO:0000313" key="4">
    <source>
        <dbReference type="EMBL" id="TXK31158.1"/>
    </source>
</evidence>
<keyword evidence="5" id="KW-1185">Reference proteome</keyword>